<reference evidence="6 7" key="1">
    <citation type="journal article" date="2015" name="Int. J. Syst. Evol. Microbiol.">
        <title>Rhizobium anhuiense sp. nov., isolated from effective nodules of Vicia faba and Pisum sativum.</title>
        <authorList>
            <person name="Zhang Y.J."/>
            <person name="Zheng W.T."/>
            <person name="Everall I."/>
            <person name="Young J.P."/>
            <person name="Zhang X.X."/>
            <person name="Tian C.F."/>
            <person name="Sui X.H."/>
            <person name="Wang E.T."/>
            <person name="Chen W.X."/>
        </authorList>
    </citation>
    <scope>NUCLEOTIDE SEQUENCE [LARGE SCALE GENOMIC DNA]</scope>
    <source>
        <strain evidence="6 7">CCBAU 23252</strain>
    </source>
</reference>
<evidence type="ECO:0000259" key="5">
    <source>
        <dbReference type="PROSITE" id="PS50931"/>
    </source>
</evidence>
<sequence>MSHDSQSLRRTIPSLHSLILFEAAARYLNFSKAAAELSITQPAVSHGIRQLESSLGHALFVRERRALSLTTQGQRLYSAVSGGFASIAETLDDIAGMPRRDTLVISASTVMATEWLMPLLPEFRQVHPDLMIDLRCLDRDPAMTTSNIDVHIRLGDGNWPDCDAIPLWNEEILPVCSPVYQAKSKPLSLASDILCHRLIHYVDPYRFRIGWADWLRATGVGAPPTLPTSLQVNDSLVAMKAAENGEGIALGWRPLIDRPLRENRLVIALDRTLKTGRRFYAVTPSAPNRRKVALIFRDWLANRFEGL</sequence>
<dbReference type="SUPFAM" id="SSF53850">
    <property type="entry name" value="Periplasmic binding protein-like II"/>
    <property type="match status" value="1"/>
</dbReference>
<dbReference type="GO" id="GO:0003700">
    <property type="term" value="F:DNA-binding transcription factor activity"/>
    <property type="evidence" value="ECO:0007669"/>
    <property type="project" value="InterPro"/>
</dbReference>
<dbReference type="GO" id="GO:0006351">
    <property type="term" value="P:DNA-templated transcription"/>
    <property type="evidence" value="ECO:0007669"/>
    <property type="project" value="TreeGrafter"/>
</dbReference>
<dbReference type="AlphaFoldDB" id="A0A3S0X9M1"/>
<dbReference type="PROSITE" id="PS50931">
    <property type="entry name" value="HTH_LYSR"/>
    <property type="match status" value="1"/>
</dbReference>
<dbReference type="InterPro" id="IPR000847">
    <property type="entry name" value="LysR_HTH_N"/>
</dbReference>
<dbReference type="RefSeq" id="WP_127431777.1">
    <property type="nucleotide sequence ID" value="NZ_BMFI01000022.1"/>
</dbReference>
<evidence type="ECO:0000256" key="4">
    <source>
        <dbReference type="ARBA" id="ARBA00023163"/>
    </source>
</evidence>
<evidence type="ECO:0000256" key="2">
    <source>
        <dbReference type="ARBA" id="ARBA00023015"/>
    </source>
</evidence>
<comment type="similarity">
    <text evidence="1">Belongs to the LysR transcriptional regulatory family.</text>
</comment>
<dbReference type="CDD" id="cd08432">
    <property type="entry name" value="PBP2_GcdR_TrpI_HvrB_AmpR_like"/>
    <property type="match status" value="1"/>
</dbReference>
<feature type="domain" description="HTH lysR-type" evidence="5">
    <location>
        <begin position="13"/>
        <end position="70"/>
    </location>
</feature>
<dbReference type="InterPro" id="IPR036388">
    <property type="entry name" value="WH-like_DNA-bd_sf"/>
</dbReference>
<dbReference type="SUPFAM" id="SSF46785">
    <property type="entry name" value="Winged helix' DNA-binding domain"/>
    <property type="match status" value="1"/>
</dbReference>
<comment type="caution">
    <text evidence="6">The sequence shown here is derived from an EMBL/GenBank/DDBJ whole genome shotgun (WGS) entry which is preliminary data.</text>
</comment>
<dbReference type="Gene3D" id="1.10.10.10">
    <property type="entry name" value="Winged helix-like DNA-binding domain superfamily/Winged helix DNA-binding domain"/>
    <property type="match status" value="1"/>
</dbReference>
<accession>A0A3S0X9M1</accession>
<dbReference type="Pfam" id="PF03466">
    <property type="entry name" value="LysR_substrate"/>
    <property type="match status" value="1"/>
</dbReference>
<evidence type="ECO:0000256" key="3">
    <source>
        <dbReference type="ARBA" id="ARBA00023125"/>
    </source>
</evidence>
<gene>
    <name evidence="6" type="ORF">EEQ99_32100</name>
</gene>
<keyword evidence="4" id="KW-0804">Transcription</keyword>
<dbReference type="InterPro" id="IPR036390">
    <property type="entry name" value="WH_DNA-bd_sf"/>
</dbReference>
<name>A0A3S0X9M1_9HYPH</name>
<protein>
    <submittedName>
        <fullName evidence="6">LysR family transcriptional regulator</fullName>
    </submittedName>
</protein>
<dbReference type="PANTHER" id="PTHR30537:SF74">
    <property type="entry name" value="HTH-TYPE TRANSCRIPTIONAL REGULATOR TRPI"/>
    <property type="match status" value="1"/>
</dbReference>
<dbReference type="EMBL" id="RIBW01000025">
    <property type="protein sequence ID" value="RUL96106.1"/>
    <property type="molecule type" value="Genomic_DNA"/>
</dbReference>
<evidence type="ECO:0000256" key="1">
    <source>
        <dbReference type="ARBA" id="ARBA00009437"/>
    </source>
</evidence>
<dbReference type="Pfam" id="PF00126">
    <property type="entry name" value="HTH_1"/>
    <property type="match status" value="1"/>
</dbReference>
<dbReference type="InterPro" id="IPR058163">
    <property type="entry name" value="LysR-type_TF_proteobact-type"/>
</dbReference>
<dbReference type="InterPro" id="IPR005119">
    <property type="entry name" value="LysR_subst-bd"/>
</dbReference>
<keyword evidence="2" id="KW-0805">Transcription regulation</keyword>
<dbReference type="GO" id="GO:0043565">
    <property type="term" value="F:sequence-specific DNA binding"/>
    <property type="evidence" value="ECO:0007669"/>
    <property type="project" value="TreeGrafter"/>
</dbReference>
<evidence type="ECO:0000313" key="7">
    <source>
        <dbReference type="Proteomes" id="UP000273611"/>
    </source>
</evidence>
<evidence type="ECO:0000313" key="6">
    <source>
        <dbReference type="EMBL" id="RUL96106.1"/>
    </source>
</evidence>
<keyword evidence="3" id="KW-0238">DNA-binding</keyword>
<organism evidence="6 7">
    <name type="scientific">Rhizobium anhuiense</name>
    <dbReference type="NCBI Taxonomy" id="1184720"/>
    <lineage>
        <taxon>Bacteria</taxon>
        <taxon>Pseudomonadati</taxon>
        <taxon>Pseudomonadota</taxon>
        <taxon>Alphaproteobacteria</taxon>
        <taxon>Hyphomicrobiales</taxon>
        <taxon>Rhizobiaceae</taxon>
        <taxon>Rhizobium/Agrobacterium group</taxon>
        <taxon>Rhizobium</taxon>
    </lineage>
</organism>
<dbReference type="Proteomes" id="UP000273611">
    <property type="component" value="Unassembled WGS sequence"/>
</dbReference>
<dbReference type="Gene3D" id="3.40.190.10">
    <property type="entry name" value="Periplasmic binding protein-like II"/>
    <property type="match status" value="2"/>
</dbReference>
<proteinExistence type="inferred from homology"/>
<dbReference type="PANTHER" id="PTHR30537">
    <property type="entry name" value="HTH-TYPE TRANSCRIPTIONAL REGULATOR"/>
    <property type="match status" value="1"/>
</dbReference>
<dbReference type="PRINTS" id="PR00039">
    <property type="entry name" value="HTHLYSR"/>
</dbReference>